<evidence type="ECO:0000313" key="3">
    <source>
        <dbReference type="Proteomes" id="UP000308730"/>
    </source>
</evidence>
<gene>
    <name evidence="2" type="ORF">EUX98_g3692</name>
</gene>
<evidence type="ECO:0000256" key="1">
    <source>
        <dbReference type="SAM" id="MobiDB-lite"/>
    </source>
</evidence>
<protein>
    <submittedName>
        <fullName evidence="2">Uncharacterized protein</fullName>
    </submittedName>
</protein>
<feature type="region of interest" description="Disordered" evidence="1">
    <location>
        <begin position="345"/>
        <end position="379"/>
    </location>
</feature>
<reference evidence="2 3" key="1">
    <citation type="submission" date="2019-02" db="EMBL/GenBank/DDBJ databases">
        <title>Genome sequencing of the rare red list fungi Antrodiella citrinella (Flaviporus citrinellus).</title>
        <authorList>
            <person name="Buettner E."/>
            <person name="Kellner H."/>
        </authorList>
    </citation>
    <scope>NUCLEOTIDE SEQUENCE [LARGE SCALE GENOMIC DNA]</scope>
    <source>
        <strain evidence="2 3">DSM 108506</strain>
    </source>
</reference>
<keyword evidence="3" id="KW-1185">Reference proteome</keyword>
<feature type="compositionally biased region" description="Polar residues" evidence="1">
    <location>
        <begin position="254"/>
        <end position="272"/>
    </location>
</feature>
<feature type="region of interest" description="Disordered" evidence="1">
    <location>
        <begin position="216"/>
        <end position="273"/>
    </location>
</feature>
<organism evidence="2 3">
    <name type="scientific">Antrodiella citrinella</name>
    <dbReference type="NCBI Taxonomy" id="2447956"/>
    <lineage>
        <taxon>Eukaryota</taxon>
        <taxon>Fungi</taxon>
        <taxon>Dikarya</taxon>
        <taxon>Basidiomycota</taxon>
        <taxon>Agaricomycotina</taxon>
        <taxon>Agaricomycetes</taxon>
        <taxon>Polyporales</taxon>
        <taxon>Steccherinaceae</taxon>
        <taxon>Antrodiella</taxon>
    </lineage>
</organism>
<comment type="caution">
    <text evidence="2">The sequence shown here is derived from an EMBL/GenBank/DDBJ whole genome shotgun (WGS) entry which is preliminary data.</text>
</comment>
<evidence type="ECO:0000313" key="2">
    <source>
        <dbReference type="EMBL" id="THH30477.1"/>
    </source>
</evidence>
<accession>A0A4S4MXX8</accession>
<dbReference type="Proteomes" id="UP000308730">
    <property type="component" value="Unassembled WGS sequence"/>
</dbReference>
<sequence length="396" mass="43464">MLLAATRARNGSVTSLHSTRTIGQSFSASAPRFQTTPIKYRGMTLEQAQWTLSSSELQSTVSKSIQSADPASFRLLPPEMLHSQLGKERQRLEENSSEIRTNYKLAVRKRRALLASLSNAMDAGEFQDQAALIRTTEELKEISDNMDRMSEELYSTTDQLAQLNHLEDVHNTSGLGLALRKLYNSFAKHIQDKATLRQRISELEAERDEGWAQAQEVAQELEAKDPQSKRASRVSIARKSSMRASKAGLRSPSRLRNSRWSGQSSQRNSSVLSPAVRSAYEEIPPVPPIPGRGGSLGIITSDLPIRSAGLLSSDYTPTSEALAMAEAQRELCEMLGIGLDELSGPQRRRVSDSDVGLGTGSGGHARRNSDVSTPARTKDEQRAAVLASIGMMYHEV</sequence>
<dbReference type="OrthoDB" id="3271284at2759"/>
<dbReference type="AlphaFoldDB" id="A0A4S4MXX8"/>
<dbReference type="EMBL" id="SGPM01000079">
    <property type="protein sequence ID" value="THH30477.1"/>
    <property type="molecule type" value="Genomic_DNA"/>
</dbReference>
<name>A0A4S4MXX8_9APHY</name>
<proteinExistence type="predicted"/>